<dbReference type="EMBL" id="CAFAAG010000012">
    <property type="protein sequence ID" value="CAB4787358.1"/>
    <property type="molecule type" value="Genomic_DNA"/>
</dbReference>
<dbReference type="InterPro" id="IPR036263">
    <property type="entry name" value="Chorismate_II_sf"/>
</dbReference>
<gene>
    <name evidence="4" type="ORF">UFOPK2975_00300</name>
</gene>
<dbReference type="SMART" id="SM00830">
    <property type="entry name" value="CM_2"/>
    <property type="match status" value="1"/>
</dbReference>
<organism evidence="4">
    <name type="scientific">freshwater metagenome</name>
    <dbReference type="NCBI Taxonomy" id="449393"/>
    <lineage>
        <taxon>unclassified sequences</taxon>
        <taxon>metagenomes</taxon>
        <taxon>ecological metagenomes</taxon>
    </lineage>
</organism>
<dbReference type="PANTHER" id="PTHR38041:SF1">
    <property type="entry name" value="CHORISMATE MUTASE"/>
    <property type="match status" value="1"/>
</dbReference>
<dbReference type="InterPro" id="IPR037523">
    <property type="entry name" value="VOC_core"/>
</dbReference>
<protein>
    <submittedName>
        <fullName evidence="4">Unannotated protein</fullName>
    </submittedName>
</protein>
<evidence type="ECO:0000259" key="2">
    <source>
        <dbReference type="PROSITE" id="PS51168"/>
    </source>
</evidence>
<dbReference type="Gene3D" id="3.10.180.10">
    <property type="entry name" value="2,3-Dihydroxybiphenyl 1,2-Dioxygenase, domain 1"/>
    <property type="match status" value="1"/>
</dbReference>
<name>A0A6J6WWZ2_9ZZZZ</name>
<evidence type="ECO:0000313" key="4">
    <source>
        <dbReference type="EMBL" id="CAB4787358.1"/>
    </source>
</evidence>
<dbReference type="GO" id="GO:0009697">
    <property type="term" value="P:salicylic acid biosynthetic process"/>
    <property type="evidence" value="ECO:0007669"/>
    <property type="project" value="TreeGrafter"/>
</dbReference>
<accession>A0A6J6WWZ2</accession>
<dbReference type="InterPro" id="IPR051331">
    <property type="entry name" value="Chorismate_mutase-related"/>
</dbReference>
<dbReference type="GO" id="GO:0046417">
    <property type="term" value="P:chorismate metabolic process"/>
    <property type="evidence" value="ECO:0007669"/>
    <property type="project" value="InterPro"/>
</dbReference>
<keyword evidence="1" id="KW-0413">Isomerase</keyword>
<proteinExistence type="predicted"/>
<dbReference type="InterPro" id="IPR036979">
    <property type="entry name" value="CM_dom_sf"/>
</dbReference>
<sequence length="255" mass="26928">MARDLPQLREKIDQIDAAIVALLAQRMEVCKEVAEVKAGTSTAVIQPQRVREVLTTRRQWAINSGVDADFAEQLFRIVLSETHRIEVAHDRGSVEPVKIADTLLSALDTVAVRIDHVVVAVVDLPSASAFLSSIGFAVRPTEDADIMTADAGGVTVVLVGPGNDPAVRAHLDAHGSGVQHIAIEVLNAGFVQQALAAAGIPLLTDVVVDAAGHEQLFTVVDPATGVQLGFISRTGHRVPISGHNVRALFSALGNT</sequence>
<reference evidence="4" key="1">
    <citation type="submission" date="2020-05" db="EMBL/GenBank/DDBJ databases">
        <authorList>
            <person name="Chiriac C."/>
            <person name="Salcher M."/>
            <person name="Ghai R."/>
            <person name="Kavagutti S V."/>
        </authorList>
    </citation>
    <scope>NUCLEOTIDE SEQUENCE</scope>
</reference>
<dbReference type="Gene3D" id="1.20.59.10">
    <property type="entry name" value="Chorismate mutase"/>
    <property type="match status" value="1"/>
</dbReference>
<dbReference type="PROSITE" id="PS51819">
    <property type="entry name" value="VOC"/>
    <property type="match status" value="1"/>
</dbReference>
<dbReference type="Pfam" id="PF01817">
    <property type="entry name" value="CM_2"/>
    <property type="match status" value="1"/>
</dbReference>
<feature type="domain" description="VOC" evidence="3">
    <location>
        <begin position="113"/>
        <end position="233"/>
    </location>
</feature>
<dbReference type="SUPFAM" id="SSF54593">
    <property type="entry name" value="Glyoxalase/Bleomycin resistance protein/Dihydroxybiphenyl dioxygenase"/>
    <property type="match status" value="1"/>
</dbReference>
<dbReference type="PANTHER" id="PTHR38041">
    <property type="entry name" value="CHORISMATE MUTASE"/>
    <property type="match status" value="1"/>
</dbReference>
<dbReference type="AlphaFoldDB" id="A0A6J6WWZ2"/>
<dbReference type="PROSITE" id="PS51168">
    <property type="entry name" value="CHORISMATE_MUT_2"/>
    <property type="match status" value="1"/>
</dbReference>
<dbReference type="GO" id="GO:0004106">
    <property type="term" value="F:chorismate mutase activity"/>
    <property type="evidence" value="ECO:0007669"/>
    <property type="project" value="InterPro"/>
</dbReference>
<feature type="domain" description="Chorismate mutase" evidence="2">
    <location>
        <begin position="1"/>
        <end position="90"/>
    </location>
</feature>
<evidence type="ECO:0000259" key="3">
    <source>
        <dbReference type="PROSITE" id="PS51819"/>
    </source>
</evidence>
<evidence type="ECO:0000256" key="1">
    <source>
        <dbReference type="ARBA" id="ARBA00023235"/>
    </source>
</evidence>
<dbReference type="SUPFAM" id="SSF48600">
    <property type="entry name" value="Chorismate mutase II"/>
    <property type="match status" value="1"/>
</dbReference>
<dbReference type="InterPro" id="IPR029068">
    <property type="entry name" value="Glyas_Bleomycin-R_OHBP_Dase"/>
</dbReference>
<dbReference type="InterPro" id="IPR002701">
    <property type="entry name" value="CM_II_prokaryot"/>
</dbReference>
<dbReference type="Pfam" id="PF13669">
    <property type="entry name" value="Glyoxalase_4"/>
    <property type="match status" value="1"/>
</dbReference>